<feature type="non-terminal residue" evidence="2">
    <location>
        <position position="71"/>
    </location>
</feature>
<accession>A0A023F0N2</accession>
<keyword evidence="1" id="KW-1133">Transmembrane helix</keyword>
<dbReference type="EMBL" id="GBBI01004183">
    <property type="protein sequence ID" value="JAC14529.1"/>
    <property type="molecule type" value="mRNA"/>
</dbReference>
<sequence>MALVVINLISSPSFSMLQVGTIFTTSFAFNLFTFPAERNRLNLLASVKMALFQESGIINFFVVVVGSAELE</sequence>
<name>A0A023F0N2_TRIIF</name>
<keyword evidence="1" id="KW-0472">Membrane</keyword>
<keyword evidence="1" id="KW-0812">Transmembrane</keyword>
<protein>
    <submittedName>
        <fullName evidence="2">Putative secreted protein</fullName>
    </submittedName>
</protein>
<reference evidence="2" key="1">
    <citation type="journal article" date="2014" name="PLoS Negl. Trop. Dis.">
        <title>An updated insight into the Sialotranscriptome of Triatoma infestans: developmental stage and geographic variations.</title>
        <authorList>
            <person name="Schwarz A."/>
            <person name="Medrano-Mercado N."/>
            <person name="Schaub G.A."/>
            <person name="Struchiner C.J."/>
            <person name="Bargues M.D."/>
            <person name="Levy M.Z."/>
            <person name="Ribeiro J.M."/>
        </authorList>
    </citation>
    <scope>NUCLEOTIDE SEQUENCE</scope>
    <source>
        <strain evidence="2">Chile</strain>
        <tissue evidence="2">Salivary glands</tissue>
    </source>
</reference>
<evidence type="ECO:0000313" key="2">
    <source>
        <dbReference type="EMBL" id="JAC14529.1"/>
    </source>
</evidence>
<dbReference type="AlphaFoldDB" id="A0A023F0N2"/>
<feature type="transmembrane region" description="Helical" evidence="1">
    <location>
        <begin position="15"/>
        <end position="34"/>
    </location>
</feature>
<organism evidence="2">
    <name type="scientific">Triatoma infestans</name>
    <name type="common">Assassin bug</name>
    <dbReference type="NCBI Taxonomy" id="30076"/>
    <lineage>
        <taxon>Eukaryota</taxon>
        <taxon>Metazoa</taxon>
        <taxon>Ecdysozoa</taxon>
        <taxon>Arthropoda</taxon>
        <taxon>Hexapoda</taxon>
        <taxon>Insecta</taxon>
        <taxon>Pterygota</taxon>
        <taxon>Neoptera</taxon>
        <taxon>Paraneoptera</taxon>
        <taxon>Hemiptera</taxon>
        <taxon>Heteroptera</taxon>
        <taxon>Panheteroptera</taxon>
        <taxon>Cimicomorpha</taxon>
        <taxon>Reduviidae</taxon>
        <taxon>Triatominae</taxon>
        <taxon>Triatoma</taxon>
    </lineage>
</organism>
<proteinExistence type="evidence at transcript level"/>
<evidence type="ECO:0000256" key="1">
    <source>
        <dbReference type="SAM" id="Phobius"/>
    </source>
</evidence>